<comment type="function">
    <text evidence="7">Involved in the biosynthesis of the chorismate, which leads to the biosynthesis of aromatic amino acids. Catalyzes the reversible NADPH linked reduction of 3-dehydroshikimate (DHSA) to yield shikimate (SA).</text>
</comment>
<gene>
    <name evidence="7 10" type="primary">aroE</name>
    <name evidence="10" type="ORF">NCTC12224_02042</name>
</gene>
<dbReference type="GO" id="GO:0050661">
    <property type="term" value="F:NADP binding"/>
    <property type="evidence" value="ECO:0007669"/>
    <property type="project" value="InterPro"/>
</dbReference>
<dbReference type="GO" id="GO:0004764">
    <property type="term" value="F:shikimate 3-dehydrogenase (NADP+) activity"/>
    <property type="evidence" value="ECO:0007669"/>
    <property type="project" value="UniProtKB-UniRule"/>
</dbReference>
<comment type="subunit">
    <text evidence="7">Homodimer.</text>
</comment>
<dbReference type="RefSeq" id="WP_115270341.1">
    <property type="nucleotide sequence ID" value="NZ_JBNPNB010000102.1"/>
</dbReference>
<dbReference type="HAMAP" id="MF_00222">
    <property type="entry name" value="Shikimate_DH_AroE"/>
    <property type="match status" value="1"/>
</dbReference>
<keyword evidence="5 7" id="KW-0560">Oxidoreductase</keyword>
<keyword evidence="4 7" id="KW-0521">NADP</keyword>
<dbReference type="GO" id="GO:0019632">
    <property type="term" value="P:shikimate metabolic process"/>
    <property type="evidence" value="ECO:0007669"/>
    <property type="project" value="InterPro"/>
</dbReference>
<dbReference type="SUPFAM" id="SSF51735">
    <property type="entry name" value="NAD(P)-binding Rossmann-fold domains"/>
    <property type="match status" value="1"/>
</dbReference>
<dbReference type="GO" id="GO:0008652">
    <property type="term" value="P:amino acid biosynthetic process"/>
    <property type="evidence" value="ECO:0007669"/>
    <property type="project" value="UniProtKB-KW"/>
</dbReference>
<feature type="binding site" evidence="7">
    <location>
        <begin position="20"/>
        <end position="22"/>
    </location>
    <ligand>
        <name>shikimate</name>
        <dbReference type="ChEBI" id="CHEBI:36208"/>
    </ligand>
</feature>
<dbReference type="Proteomes" id="UP000254924">
    <property type="component" value="Unassembled WGS sequence"/>
</dbReference>
<name>A0A380KDQ7_9STRE</name>
<dbReference type="AlphaFoldDB" id="A0A380KDQ7"/>
<dbReference type="FunFam" id="3.40.50.10860:FF:000004">
    <property type="entry name" value="Quinate/shikimate dehydrogenase"/>
    <property type="match status" value="1"/>
</dbReference>
<dbReference type="EC" id="1.1.1.25" evidence="2 7"/>
<proteinExistence type="inferred from homology"/>
<evidence type="ECO:0000313" key="10">
    <source>
        <dbReference type="EMBL" id="SUN62729.1"/>
    </source>
</evidence>
<keyword evidence="6 7" id="KW-0057">Aromatic amino acid biosynthesis</keyword>
<feature type="binding site" evidence="7">
    <location>
        <position position="83"/>
    </location>
    <ligand>
        <name>NADP(+)</name>
        <dbReference type="ChEBI" id="CHEBI:58349"/>
    </ligand>
</feature>
<dbReference type="Pfam" id="PF08501">
    <property type="entry name" value="Shikimate_dh_N"/>
    <property type="match status" value="1"/>
</dbReference>
<evidence type="ECO:0000259" key="8">
    <source>
        <dbReference type="Pfam" id="PF08501"/>
    </source>
</evidence>
<evidence type="ECO:0000313" key="11">
    <source>
        <dbReference type="Proteomes" id="UP000254924"/>
    </source>
</evidence>
<dbReference type="Gene3D" id="3.40.50.10860">
    <property type="entry name" value="Leucine Dehydrogenase, chain A, domain 1"/>
    <property type="match status" value="1"/>
</dbReference>
<feature type="binding site" evidence="7">
    <location>
        <position position="67"/>
    </location>
    <ligand>
        <name>shikimate</name>
        <dbReference type="ChEBI" id="CHEBI:36208"/>
    </ligand>
</feature>
<dbReference type="UniPathway" id="UPA00053">
    <property type="reaction ID" value="UER00087"/>
</dbReference>
<evidence type="ECO:0000256" key="3">
    <source>
        <dbReference type="ARBA" id="ARBA00022605"/>
    </source>
</evidence>
<comment type="catalytic activity">
    <reaction evidence="7">
        <text>shikimate + NADP(+) = 3-dehydroshikimate + NADPH + H(+)</text>
        <dbReference type="Rhea" id="RHEA:17737"/>
        <dbReference type="ChEBI" id="CHEBI:15378"/>
        <dbReference type="ChEBI" id="CHEBI:16630"/>
        <dbReference type="ChEBI" id="CHEBI:36208"/>
        <dbReference type="ChEBI" id="CHEBI:57783"/>
        <dbReference type="ChEBI" id="CHEBI:58349"/>
        <dbReference type="EC" id="1.1.1.25"/>
    </reaction>
</comment>
<evidence type="ECO:0000256" key="7">
    <source>
        <dbReference type="HAMAP-Rule" id="MF_00222"/>
    </source>
</evidence>
<feature type="active site" description="Proton acceptor" evidence="7">
    <location>
        <position position="71"/>
    </location>
</feature>
<evidence type="ECO:0000259" key="9">
    <source>
        <dbReference type="Pfam" id="PF18317"/>
    </source>
</evidence>
<feature type="binding site" evidence="7">
    <location>
        <position position="253"/>
    </location>
    <ligand>
        <name>NADP(+)</name>
        <dbReference type="ChEBI" id="CHEBI:58349"/>
    </ligand>
</feature>
<sequence>MKIDGHTRLAAVVARPIKHSISPFIHNYAFDKTGVNGVYVAWDVPEEDVKASLDNIKRYDMFGVNISMPYKQTVMPYMDELTESAQLIGAVNTVINRDGKLIGHNTDGIGFFRSLATFADFDVKDKTMTILGGGGAATAIIAQAALNGAKKITIFNQTPFLEQTKAYAKMISEKTGAELEVLPVEDLDSIEERTAQSQLLVNATSVGMDGESMIIKPDMTFPDHLLVADVIYQPFETPFLAYARSKGLTALNGLGMLLFQAAEAYEAWTGVTMPTEEIWQALTETYDTH</sequence>
<dbReference type="PANTHER" id="PTHR21089:SF1">
    <property type="entry name" value="BIFUNCTIONAL 3-DEHYDROQUINATE DEHYDRATASE_SHIKIMATE DEHYDROGENASE, CHLOROPLASTIC"/>
    <property type="match status" value="1"/>
</dbReference>
<dbReference type="InterPro" id="IPR046346">
    <property type="entry name" value="Aminoacid_DH-like_N_sf"/>
</dbReference>
<dbReference type="NCBIfam" id="TIGR00507">
    <property type="entry name" value="aroE"/>
    <property type="match status" value="1"/>
</dbReference>
<evidence type="ECO:0000256" key="1">
    <source>
        <dbReference type="ARBA" id="ARBA00004871"/>
    </source>
</evidence>
<evidence type="ECO:0000256" key="2">
    <source>
        <dbReference type="ARBA" id="ARBA00012962"/>
    </source>
</evidence>
<feature type="domain" description="SDH C-terminal" evidence="9">
    <location>
        <begin position="253"/>
        <end position="282"/>
    </location>
</feature>
<dbReference type="SUPFAM" id="SSF53223">
    <property type="entry name" value="Aminoacid dehydrogenase-like, N-terminal domain"/>
    <property type="match status" value="1"/>
</dbReference>
<feature type="domain" description="Shikimate dehydrogenase substrate binding N-terminal" evidence="8">
    <location>
        <begin position="12"/>
        <end position="94"/>
    </location>
</feature>
<evidence type="ECO:0000256" key="5">
    <source>
        <dbReference type="ARBA" id="ARBA00023002"/>
    </source>
</evidence>
<dbReference type="GeneID" id="78357296"/>
<feature type="binding site" evidence="7">
    <location>
        <position position="230"/>
    </location>
    <ligand>
        <name>NADP(+)</name>
        <dbReference type="ChEBI" id="CHEBI:58349"/>
    </ligand>
</feature>
<organism evidence="10 11">
    <name type="scientific">Streptococcus hyointestinalis</name>
    <dbReference type="NCBI Taxonomy" id="1337"/>
    <lineage>
        <taxon>Bacteria</taxon>
        <taxon>Bacillati</taxon>
        <taxon>Bacillota</taxon>
        <taxon>Bacilli</taxon>
        <taxon>Lactobacillales</taxon>
        <taxon>Streptococcaceae</taxon>
        <taxon>Streptococcus</taxon>
    </lineage>
</organism>
<dbReference type="InterPro" id="IPR041121">
    <property type="entry name" value="SDH_C"/>
</dbReference>
<feature type="binding site" evidence="7">
    <location>
        <position position="92"/>
    </location>
    <ligand>
        <name>shikimate</name>
        <dbReference type="ChEBI" id="CHEBI:36208"/>
    </ligand>
</feature>
<evidence type="ECO:0000256" key="4">
    <source>
        <dbReference type="ARBA" id="ARBA00022857"/>
    </source>
</evidence>
<dbReference type="Pfam" id="PF18317">
    <property type="entry name" value="SDH_C"/>
    <property type="match status" value="1"/>
</dbReference>
<feature type="binding site" evidence="7">
    <location>
        <position position="107"/>
    </location>
    <ligand>
        <name>shikimate</name>
        <dbReference type="ChEBI" id="CHEBI:36208"/>
    </ligand>
</feature>
<dbReference type="InterPro" id="IPR013708">
    <property type="entry name" value="Shikimate_DH-bd_N"/>
</dbReference>
<accession>A0A380KDQ7</accession>
<dbReference type="GO" id="GO:0009423">
    <property type="term" value="P:chorismate biosynthetic process"/>
    <property type="evidence" value="ECO:0007669"/>
    <property type="project" value="UniProtKB-UniRule"/>
</dbReference>
<dbReference type="InterPro" id="IPR036291">
    <property type="entry name" value="NAD(P)-bd_dom_sf"/>
</dbReference>
<comment type="caution">
    <text evidence="7">Lacks conserved residue(s) required for the propagation of feature annotation.</text>
</comment>
<dbReference type="EMBL" id="UHFN01000007">
    <property type="protein sequence ID" value="SUN62729.1"/>
    <property type="molecule type" value="Genomic_DNA"/>
</dbReference>
<evidence type="ECO:0000256" key="6">
    <source>
        <dbReference type="ARBA" id="ARBA00023141"/>
    </source>
</evidence>
<feature type="binding site" evidence="7">
    <location>
        <position position="260"/>
    </location>
    <ligand>
        <name>shikimate</name>
        <dbReference type="ChEBI" id="CHEBI:36208"/>
    </ligand>
</feature>
<dbReference type="CDD" id="cd01065">
    <property type="entry name" value="NAD_bind_Shikimate_DH"/>
    <property type="match status" value="1"/>
</dbReference>
<reference evidence="10 11" key="1">
    <citation type="submission" date="2018-06" db="EMBL/GenBank/DDBJ databases">
        <authorList>
            <consortium name="Pathogen Informatics"/>
            <person name="Doyle S."/>
        </authorList>
    </citation>
    <scope>NUCLEOTIDE SEQUENCE [LARGE SCALE GENOMIC DNA]</scope>
    <source>
        <strain evidence="10 11">NCTC12224</strain>
    </source>
</reference>
<dbReference type="InterPro" id="IPR011342">
    <property type="entry name" value="Shikimate_DH"/>
</dbReference>
<feature type="binding site" evidence="7">
    <location>
        <begin position="132"/>
        <end position="136"/>
    </location>
    <ligand>
        <name>NADP(+)</name>
        <dbReference type="ChEBI" id="CHEBI:58349"/>
    </ligand>
</feature>
<feature type="binding site" evidence="7">
    <location>
        <position position="232"/>
    </location>
    <ligand>
        <name>shikimate</name>
        <dbReference type="ChEBI" id="CHEBI:36208"/>
    </ligand>
</feature>
<dbReference type="PANTHER" id="PTHR21089">
    <property type="entry name" value="SHIKIMATE DEHYDROGENASE"/>
    <property type="match status" value="1"/>
</dbReference>
<dbReference type="NCBIfam" id="NF001315">
    <property type="entry name" value="PRK00258.2-4"/>
    <property type="match status" value="1"/>
</dbReference>
<comment type="similarity">
    <text evidence="7">Belongs to the shikimate dehydrogenase family.</text>
</comment>
<protein>
    <recommendedName>
        <fullName evidence="2 7">Shikimate dehydrogenase (NADP(+))</fullName>
        <shortName evidence="7">SDH</shortName>
        <ecNumber evidence="2 7">1.1.1.25</ecNumber>
    </recommendedName>
</protein>
<keyword evidence="11" id="KW-1185">Reference proteome</keyword>
<dbReference type="InterPro" id="IPR022893">
    <property type="entry name" value="Shikimate_DH_fam"/>
</dbReference>
<dbReference type="GO" id="GO:0009073">
    <property type="term" value="P:aromatic amino acid family biosynthetic process"/>
    <property type="evidence" value="ECO:0007669"/>
    <property type="project" value="UniProtKB-KW"/>
</dbReference>
<dbReference type="OrthoDB" id="9792692at2"/>
<dbReference type="Gene3D" id="3.40.50.720">
    <property type="entry name" value="NAD(P)-binding Rossmann-like Domain"/>
    <property type="match status" value="1"/>
</dbReference>
<comment type="pathway">
    <text evidence="1 7">Metabolic intermediate biosynthesis; chorismate biosynthesis; chorismate from D-erythrose 4-phosphate and phosphoenolpyruvate: step 4/7.</text>
</comment>
<keyword evidence="3 7" id="KW-0028">Amino-acid biosynthesis</keyword>